<dbReference type="InterPro" id="IPR011459">
    <property type="entry name" value="DUF1565"/>
</dbReference>
<evidence type="ECO:0000313" key="7">
    <source>
        <dbReference type="Proteomes" id="UP000282574"/>
    </source>
</evidence>
<feature type="compositionally biased region" description="Polar residues" evidence="4">
    <location>
        <begin position="524"/>
        <end position="535"/>
    </location>
</feature>
<dbReference type="Gene3D" id="2.160.20.10">
    <property type="entry name" value="Single-stranded right-handed beta-helix, Pectin lyase-like"/>
    <property type="match status" value="1"/>
</dbReference>
<dbReference type="NCBIfam" id="TIGR03804">
    <property type="entry name" value="para_beta_helix"/>
    <property type="match status" value="2"/>
</dbReference>
<dbReference type="InterPro" id="IPR051550">
    <property type="entry name" value="SCF-Subunits/Alg-Epimerases"/>
</dbReference>
<dbReference type="Pfam" id="PF07602">
    <property type="entry name" value="DUF1565"/>
    <property type="match status" value="1"/>
</dbReference>
<feature type="domain" description="DUF1565" evidence="5">
    <location>
        <begin position="78"/>
        <end position="341"/>
    </location>
</feature>
<dbReference type="InterPro" id="IPR006626">
    <property type="entry name" value="PbH1"/>
</dbReference>
<dbReference type="InterPro" id="IPR012334">
    <property type="entry name" value="Pectin_lyas_fold"/>
</dbReference>
<dbReference type="Proteomes" id="UP000282574">
    <property type="component" value="Unassembled WGS sequence"/>
</dbReference>
<keyword evidence="7" id="KW-1185">Reference proteome</keyword>
<proteinExistence type="predicted"/>
<dbReference type="PANTHER" id="PTHR22990">
    <property type="entry name" value="F-BOX ONLY PROTEIN"/>
    <property type="match status" value="1"/>
</dbReference>
<comment type="pathway">
    <text evidence="1">Protein modification; protein ubiquitination.</text>
</comment>
<name>A0AB37UF74_9CYAN</name>
<evidence type="ECO:0000313" key="6">
    <source>
        <dbReference type="EMBL" id="RUT09407.1"/>
    </source>
</evidence>
<evidence type="ECO:0000256" key="1">
    <source>
        <dbReference type="ARBA" id="ARBA00004906"/>
    </source>
</evidence>
<dbReference type="EMBL" id="RSCK01000046">
    <property type="protein sequence ID" value="RUT09407.1"/>
    <property type="molecule type" value="Genomic_DNA"/>
</dbReference>
<dbReference type="AlphaFoldDB" id="A0AB37UF74"/>
<dbReference type="SUPFAM" id="SSF51126">
    <property type="entry name" value="Pectin lyase-like"/>
    <property type="match status" value="1"/>
</dbReference>
<feature type="compositionally biased region" description="Polar residues" evidence="4">
    <location>
        <begin position="406"/>
        <end position="422"/>
    </location>
</feature>
<sequence length="668" mass="70574">MKSFRSDRHPYLSFQTMAQKTCIHGLFSSATRISLTIFFWLCFSHVGVAIPPLQLTQTPTSESQTAKKVIFVNPTAGENGNGSESSPFKTIAQALQQAESNVIIKLAAGTYSRESGETFPLRLKPGVTLQGDSSSQGSNIVIKGGGMYMSPTFARQDVAILGADEAGLTGITVTNPNPRGYGLWIESCSPAIADNTFTGSSHDGISITGDSAPIIRNNRFTQNGANGITVYGISKPEIRANVFEQTGYGINVAQRAAPLIVENQILNNRAGVVSQAFTKPVLRNNIIEGNKEDGVVAIANSQPNLGTPTEPGNNQFRQNGRYDINSSAAKRVTISAVGNQVTADRSIGNIDFVGTSNVASNAGVENRRGGFSESATDEAINLGSKPARTGVVGAGLPEDPVRKPTIPSNSPARESLMPNSEVKQADDEVSSSLKPRRIPNSPPVSQPALEVVEIPVPPPESESAPVQKKPAQKPKKPSASKPSKPASQNQSPKVATSTTKPKPEVAKAPATKPKPEATKAPATNEKQQLAANPQTEVEIPVSRSQPPAKGDTITQGLPTLKPAAVNPNELLPVPDGDIPSGSDRPARIAAVSSRNSSQVGNLRYRVLVEAENAPTQEKVRSLVPGSFRVIAKGKTIMQAGAFSDRSKADEVAQLLTSNGLKAKVEQMN</sequence>
<dbReference type="SMART" id="SM00710">
    <property type="entry name" value="PbH1"/>
    <property type="match status" value="5"/>
</dbReference>
<protein>
    <recommendedName>
        <fullName evidence="5">DUF1565 domain-containing protein</fullName>
    </recommendedName>
</protein>
<accession>A0AB37UF74</accession>
<evidence type="ECO:0000256" key="4">
    <source>
        <dbReference type="SAM" id="MobiDB-lite"/>
    </source>
</evidence>
<evidence type="ECO:0000259" key="5">
    <source>
        <dbReference type="Pfam" id="PF07602"/>
    </source>
</evidence>
<organism evidence="6 7">
    <name type="scientific">Chroococcidiopsis cubana SAG 39.79</name>
    <dbReference type="NCBI Taxonomy" id="388085"/>
    <lineage>
        <taxon>Bacteria</taxon>
        <taxon>Bacillati</taxon>
        <taxon>Cyanobacteriota</taxon>
        <taxon>Cyanophyceae</taxon>
        <taxon>Chroococcidiopsidales</taxon>
        <taxon>Chroococcidiopsidaceae</taxon>
        <taxon>Chroococcidiopsis</taxon>
    </lineage>
</organism>
<reference evidence="6 7" key="1">
    <citation type="journal article" date="2019" name="Genome Biol. Evol.">
        <title>Day and night: Metabolic profiles and evolutionary relationships of six axenic non-marine cyanobacteria.</title>
        <authorList>
            <person name="Will S.E."/>
            <person name="Henke P."/>
            <person name="Boedeker C."/>
            <person name="Huang S."/>
            <person name="Brinkmann H."/>
            <person name="Rohde M."/>
            <person name="Jarek M."/>
            <person name="Friedl T."/>
            <person name="Seufert S."/>
            <person name="Schumacher M."/>
            <person name="Overmann J."/>
            <person name="Neumann-Schaal M."/>
            <person name="Petersen J."/>
        </authorList>
    </citation>
    <scope>NUCLEOTIDE SEQUENCE [LARGE SCALE GENOMIC DNA]</scope>
    <source>
        <strain evidence="6 7">SAG 39.79</strain>
    </source>
</reference>
<dbReference type="InterPro" id="IPR011050">
    <property type="entry name" value="Pectin_lyase_fold/virulence"/>
</dbReference>
<feature type="compositionally biased region" description="Low complexity" evidence="4">
    <location>
        <begin position="479"/>
        <end position="488"/>
    </location>
</feature>
<dbReference type="InterPro" id="IPR022441">
    <property type="entry name" value="Para_beta_helix_rpt-2"/>
</dbReference>
<dbReference type="PANTHER" id="PTHR22990:SF15">
    <property type="entry name" value="F-BOX ONLY PROTEIN 10"/>
    <property type="match status" value="1"/>
</dbReference>
<evidence type="ECO:0000256" key="3">
    <source>
        <dbReference type="ARBA" id="ARBA00022786"/>
    </source>
</evidence>
<keyword evidence="3" id="KW-0833">Ubl conjugation pathway</keyword>
<comment type="caution">
    <text evidence="6">The sequence shown here is derived from an EMBL/GenBank/DDBJ whole genome shotgun (WGS) entry which is preliminary data.</text>
</comment>
<keyword evidence="2" id="KW-0677">Repeat</keyword>
<evidence type="ECO:0000256" key="2">
    <source>
        <dbReference type="ARBA" id="ARBA00022737"/>
    </source>
</evidence>
<feature type="region of interest" description="Disordered" evidence="4">
    <location>
        <begin position="361"/>
        <end position="584"/>
    </location>
</feature>
<gene>
    <name evidence="6" type="ORF">DSM107010_44400</name>
</gene>
<dbReference type="RefSeq" id="WP_106169898.1">
    <property type="nucleotide sequence ID" value="NZ_JAVKZF010000002.1"/>
</dbReference>